<dbReference type="Gene3D" id="1.10.150.650">
    <property type="match status" value="1"/>
</dbReference>
<proteinExistence type="predicted"/>
<name>A0A844G341_9BACT</name>
<sequence>MISKEELRPLELELNSPDRAIRKNALAEIAELCRNRQLPSEPAGTLHNMHCHTCYSYNGYNYTPAYIAYLAKKSGWLAAGIIDFDVLDAVEEFRESAEELDINYSCGIETRVFFKELADVSINSPGEPGIAYHLGLGFDTGEIPPCAREFAHTMRAQAAARIKKIIGLVNDKLDPVRLDFEKDVTALTPAGNATERHLCQAYREKAEALFTRRETLAEFWSAKLGIPAAEAVKLIDNPVKLEAKIRSATMKKGGVGYIAPTPQSFPPLEAFNSFILECGAIPTIAWLNGLSGGEADVDRLLDLHIGKGAAMLNIIPDRNCYPDNPARTARHLAELDRVVAACVERDLPVVIGTEMNAPGLKLVDDINCEGLRKHAETFIAGARILAGHTLFSKLSRGYLSDWAKRELPGRRERNAFYARLGECLTPSRFETVREWPESAEKVKSMIDSIEPTA</sequence>
<dbReference type="AlphaFoldDB" id="A0A844G341"/>
<comment type="caution">
    <text evidence="1">The sequence shown here is derived from an EMBL/GenBank/DDBJ whole genome shotgun (WGS) entry which is preliminary data.</text>
</comment>
<organism evidence="1 2">
    <name type="scientific">Victivallis lenta</name>
    <dbReference type="NCBI Taxonomy" id="2606640"/>
    <lineage>
        <taxon>Bacteria</taxon>
        <taxon>Pseudomonadati</taxon>
        <taxon>Lentisphaerota</taxon>
        <taxon>Lentisphaeria</taxon>
        <taxon>Victivallales</taxon>
        <taxon>Victivallaceae</taxon>
        <taxon>Victivallis</taxon>
    </lineage>
</organism>
<dbReference type="SUPFAM" id="SSF89550">
    <property type="entry name" value="PHP domain-like"/>
    <property type="match status" value="1"/>
</dbReference>
<protein>
    <recommendedName>
        <fullName evidence="3">PHP domain-containing protein</fullName>
    </recommendedName>
</protein>
<gene>
    <name evidence="1" type="ORF">FYJ85_13770</name>
</gene>
<accession>A0A844G341</accession>
<dbReference type="InterPro" id="IPR016195">
    <property type="entry name" value="Pol/histidinol_Pase-like"/>
</dbReference>
<evidence type="ECO:0000313" key="1">
    <source>
        <dbReference type="EMBL" id="MST98107.1"/>
    </source>
</evidence>
<evidence type="ECO:0008006" key="3">
    <source>
        <dbReference type="Google" id="ProtNLM"/>
    </source>
</evidence>
<dbReference type="RefSeq" id="WP_154419250.1">
    <property type="nucleotide sequence ID" value="NZ_VUNS01000015.1"/>
</dbReference>
<dbReference type="Proteomes" id="UP000435649">
    <property type="component" value="Unassembled WGS sequence"/>
</dbReference>
<dbReference type="EMBL" id="VUNS01000015">
    <property type="protein sequence ID" value="MST98107.1"/>
    <property type="molecule type" value="Genomic_DNA"/>
</dbReference>
<reference evidence="1 2" key="1">
    <citation type="submission" date="2019-08" db="EMBL/GenBank/DDBJ databases">
        <title>In-depth cultivation of the pig gut microbiome towards novel bacterial diversity and tailored functional studies.</title>
        <authorList>
            <person name="Wylensek D."/>
            <person name="Hitch T.C.A."/>
            <person name="Clavel T."/>
        </authorList>
    </citation>
    <scope>NUCLEOTIDE SEQUENCE [LARGE SCALE GENOMIC DNA]</scope>
    <source>
        <strain evidence="1 2">BBE-744-WT-12</strain>
    </source>
</reference>
<dbReference type="Gene3D" id="3.20.20.140">
    <property type="entry name" value="Metal-dependent hydrolases"/>
    <property type="match status" value="1"/>
</dbReference>
<evidence type="ECO:0000313" key="2">
    <source>
        <dbReference type="Proteomes" id="UP000435649"/>
    </source>
</evidence>
<keyword evidence="2" id="KW-1185">Reference proteome</keyword>